<protein>
    <submittedName>
        <fullName evidence="2">Uncharacterized protein</fullName>
    </submittedName>
</protein>
<sequence>SSQTVVQPTDLRALKEEHVAIARERVFGPQGNMPGDRQFRKKLEGRQLMRWYFPSKYNLQDFGTEDYFEMQAERFAPREVHRSIPQLTQTLEKVSRRREELRAFFSGMDEATFLDSPTLQDLYGLFRLIDGDRALSFDPPEQVFLEHSPFCGPSPLLRVSSRAAPSSPSSGAPGAERDPAEEHQLQAEPELGALLSALKHKLGKEGASALEARITRQRSLEDVRNLLLEEANKHNVLVPLDVCTVVFETIRTAKAGADARPTEDLSNSETTSGAADQQLKAQPDVLSGERLRLARYAAKQELGGSKEDRAKQMAKAESELERLKTKGPLPIRTYLARRHRFVDPMFRRRRLKWLERQMAGLNKEKEVKFNQYYATHPDKTPEWPTNKGSVTIKWPSPYH</sequence>
<evidence type="ECO:0000256" key="1">
    <source>
        <dbReference type="SAM" id="MobiDB-lite"/>
    </source>
</evidence>
<accession>A0A813J7T9</accession>
<feature type="compositionally biased region" description="Polar residues" evidence="1">
    <location>
        <begin position="264"/>
        <end position="275"/>
    </location>
</feature>
<name>A0A813J7T9_POLGL</name>
<reference evidence="2" key="1">
    <citation type="submission" date="2021-02" db="EMBL/GenBank/DDBJ databases">
        <authorList>
            <person name="Dougan E. K."/>
            <person name="Rhodes N."/>
            <person name="Thang M."/>
            <person name="Chan C."/>
        </authorList>
    </citation>
    <scope>NUCLEOTIDE SEQUENCE</scope>
</reference>
<proteinExistence type="predicted"/>
<evidence type="ECO:0000313" key="3">
    <source>
        <dbReference type="Proteomes" id="UP000626109"/>
    </source>
</evidence>
<gene>
    <name evidence="2" type="ORF">PGLA2088_LOCUS17222</name>
</gene>
<feature type="region of interest" description="Disordered" evidence="1">
    <location>
        <begin position="158"/>
        <end position="183"/>
    </location>
</feature>
<organism evidence="2 3">
    <name type="scientific">Polarella glacialis</name>
    <name type="common">Dinoflagellate</name>
    <dbReference type="NCBI Taxonomy" id="89957"/>
    <lineage>
        <taxon>Eukaryota</taxon>
        <taxon>Sar</taxon>
        <taxon>Alveolata</taxon>
        <taxon>Dinophyceae</taxon>
        <taxon>Suessiales</taxon>
        <taxon>Suessiaceae</taxon>
        <taxon>Polarella</taxon>
    </lineage>
</organism>
<dbReference type="Proteomes" id="UP000626109">
    <property type="component" value="Unassembled WGS sequence"/>
</dbReference>
<evidence type="ECO:0000313" key="2">
    <source>
        <dbReference type="EMBL" id="CAE8669543.1"/>
    </source>
</evidence>
<feature type="non-terminal residue" evidence="2">
    <location>
        <position position="399"/>
    </location>
</feature>
<feature type="region of interest" description="Disordered" evidence="1">
    <location>
        <begin position="256"/>
        <end position="282"/>
    </location>
</feature>
<dbReference type="EMBL" id="CAJNNW010022635">
    <property type="protein sequence ID" value="CAE8669543.1"/>
    <property type="molecule type" value="Genomic_DNA"/>
</dbReference>
<feature type="compositionally biased region" description="Low complexity" evidence="1">
    <location>
        <begin position="160"/>
        <end position="174"/>
    </location>
</feature>
<comment type="caution">
    <text evidence="2">The sequence shown here is derived from an EMBL/GenBank/DDBJ whole genome shotgun (WGS) entry which is preliminary data.</text>
</comment>
<dbReference type="AlphaFoldDB" id="A0A813J7T9"/>